<dbReference type="Pfam" id="PF13279">
    <property type="entry name" value="4HBT_2"/>
    <property type="match status" value="1"/>
</dbReference>
<organism evidence="1 2">
    <name type="scientific">Thermasporomyces composti</name>
    <dbReference type="NCBI Taxonomy" id="696763"/>
    <lineage>
        <taxon>Bacteria</taxon>
        <taxon>Bacillati</taxon>
        <taxon>Actinomycetota</taxon>
        <taxon>Actinomycetes</taxon>
        <taxon>Propionibacteriales</taxon>
        <taxon>Nocardioidaceae</taxon>
        <taxon>Thermasporomyces</taxon>
    </lineage>
</organism>
<proteinExistence type="predicted"/>
<dbReference type="EMBL" id="QTUC01000001">
    <property type="protein sequence ID" value="REF37747.1"/>
    <property type="molecule type" value="Genomic_DNA"/>
</dbReference>
<keyword evidence="1" id="KW-0378">Hydrolase</keyword>
<dbReference type="AlphaFoldDB" id="A0A3D9V8A1"/>
<dbReference type="Proteomes" id="UP000256485">
    <property type="component" value="Unassembled WGS sequence"/>
</dbReference>
<dbReference type="PANTHER" id="PTHR31793:SF24">
    <property type="entry name" value="LONG-CHAIN ACYL-COA THIOESTERASE FADM"/>
    <property type="match status" value="1"/>
</dbReference>
<dbReference type="PANTHER" id="PTHR31793">
    <property type="entry name" value="4-HYDROXYBENZOYL-COA THIOESTERASE FAMILY MEMBER"/>
    <property type="match status" value="1"/>
</dbReference>
<evidence type="ECO:0000313" key="2">
    <source>
        <dbReference type="Proteomes" id="UP000256485"/>
    </source>
</evidence>
<evidence type="ECO:0000313" key="1">
    <source>
        <dbReference type="EMBL" id="REF37747.1"/>
    </source>
</evidence>
<dbReference type="SUPFAM" id="SSF54637">
    <property type="entry name" value="Thioesterase/thiol ester dehydrase-isomerase"/>
    <property type="match status" value="1"/>
</dbReference>
<dbReference type="CDD" id="cd00586">
    <property type="entry name" value="4HBT"/>
    <property type="match status" value="1"/>
</dbReference>
<dbReference type="Gene3D" id="3.10.129.10">
    <property type="entry name" value="Hotdog Thioesterase"/>
    <property type="match status" value="1"/>
</dbReference>
<accession>A0A3D9V8A1</accession>
<dbReference type="GO" id="GO:0047617">
    <property type="term" value="F:fatty acyl-CoA hydrolase activity"/>
    <property type="evidence" value="ECO:0007669"/>
    <property type="project" value="TreeGrafter"/>
</dbReference>
<dbReference type="RefSeq" id="WP_211310634.1">
    <property type="nucleotide sequence ID" value="NZ_QTUC01000001.1"/>
</dbReference>
<protein>
    <submittedName>
        <fullName evidence="1">Acyl-CoA thioester hydrolase</fullName>
    </submittedName>
</protein>
<dbReference type="InterPro" id="IPR050563">
    <property type="entry name" value="4-hydroxybenzoyl-CoA_TE"/>
</dbReference>
<reference evidence="1 2" key="1">
    <citation type="submission" date="2018-08" db="EMBL/GenBank/DDBJ databases">
        <title>Sequencing the genomes of 1000 actinobacteria strains.</title>
        <authorList>
            <person name="Klenk H.-P."/>
        </authorList>
    </citation>
    <scope>NUCLEOTIDE SEQUENCE [LARGE SCALE GENOMIC DNA]</scope>
    <source>
        <strain evidence="1 2">DSM 22891</strain>
    </source>
</reference>
<name>A0A3D9V8A1_THECX</name>
<dbReference type="InterPro" id="IPR029069">
    <property type="entry name" value="HotDog_dom_sf"/>
</dbReference>
<gene>
    <name evidence="1" type="ORF">DFJ64_3203</name>
</gene>
<sequence length="134" mass="15753">MARFVYPCPLRWSDMDAYGHINNVSFVRYLEDARIAVFFAAAKEANLTSFEGQLVVVRHEIDYEQPLVYRPEPVLVELWVSEIRNSSFTVNYEIRDDEARYATARSVLAAYNPSAGRARRLSPEERQWLERYRE</sequence>
<keyword evidence="2" id="KW-1185">Reference proteome</keyword>
<comment type="caution">
    <text evidence="1">The sequence shown here is derived from an EMBL/GenBank/DDBJ whole genome shotgun (WGS) entry which is preliminary data.</text>
</comment>